<protein>
    <submittedName>
        <fullName evidence="1">Uncharacterized protein</fullName>
    </submittedName>
</protein>
<gene>
    <name evidence="1" type="ORF">AAU01_14790</name>
</gene>
<dbReference type="Proteomes" id="UP000317715">
    <property type="component" value="Unassembled WGS sequence"/>
</dbReference>
<comment type="caution">
    <text evidence="1">The sequence shown here is derived from an EMBL/GenBank/DDBJ whole genome shotgun (WGS) entry which is preliminary data.</text>
</comment>
<organism evidence="1 2">
    <name type="scientific">Paenarthrobacter aurescens</name>
    <name type="common">Arthrobacter aurescens</name>
    <dbReference type="NCBI Taxonomy" id="43663"/>
    <lineage>
        <taxon>Bacteria</taxon>
        <taxon>Bacillati</taxon>
        <taxon>Actinomycetota</taxon>
        <taxon>Actinomycetes</taxon>
        <taxon>Micrococcales</taxon>
        <taxon>Micrococcaceae</taxon>
        <taxon>Paenarthrobacter</taxon>
    </lineage>
</organism>
<dbReference type="AlphaFoldDB" id="A0A4Y3NA22"/>
<dbReference type="EMBL" id="BJMD01000008">
    <property type="protein sequence ID" value="GEB18724.1"/>
    <property type="molecule type" value="Genomic_DNA"/>
</dbReference>
<accession>A0A4Y3NA22</accession>
<evidence type="ECO:0000313" key="1">
    <source>
        <dbReference type="EMBL" id="GEB18724.1"/>
    </source>
</evidence>
<keyword evidence="2" id="KW-1185">Reference proteome</keyword>
<sequence>MFAPHVLKPLCGVQHHVIKTFCAGPEPGKIGEHQFSAQSPSVTIAPASSETPYFRTGVFLGLIAIGVSPPDIEPGNMWL</sequence>
<name>A0A4Y3NA22_PAEAU</name>
<proteinExistence type="predicted"/>
<evidence type="ECO:0000313" key="2">
    <source>
        <dbReference type="Proteomes" id="UP000317715"/>
    </source>
</evidence>
<reference evidence="1 2" key="1">
    <citation type="submission" date="2019-06" db="EMBL/GenBank/DDBJ databases">
        <title>Whole genome shotgun sequence of Paenarthrobacter aurescens NBRC 12136.</title>
        <authorList>
            <person name="Hosoyama A."/>
            <person name="Uohara A."/>
            <person name="Ohji S."/>
            <person name="Ichikawa N."/>
        </authorList>
    </citation>
    <scope>NUCLEOTIDE SEQUENCE [LARGE SCALE GENOMIC DNA]</scope>
    <source>
        <strain evidence="1 2">NBRC 12136</strain>
    </source>
</reference>